<feature type="domain" description="ABC transmembrane type-2" evidence="12">
    <location>
        <begin position="29"/>
        <end position="253"/>
    </location>
</feature>
<keyword evidence="4 11" id="KW-1003">Cell membrane</keyword>
<name>A0A1I3ZTL3_9HYPH</name>
<evidence type="ECO:0000256" key="1">
    <source>
        <dbReference type="ARBA" id="ARBA00004651"/>
    </source>
</evidence>
<gene>
    <name evidence="13" type="ORF">SAMN04488518_105282</name>
</gene>
<evidence type="ECO:0000256" key="8">
    <source>
        <dbReference type="ARBA" id="ARBA00022989"/>
    </source>
</evidence>
<reference evidence="13 14" key="1">
    <citation type="submission" date="2016-10" db="EMBL/GenBank/DDBJ databases">
        <authorList>
            <person name="Varghese N."/>
            <person name="Submissions S."/>
        </authorList>
    </citation>
    <scope>NUCLEOTIDE SEQUENCE [LARGE SCALE GENOMIC DNA]</scope>
    <source>
        <strain evidence="13 14">DSM 16392</strain>
    </source>
</reference>
<proteinExistence type="inferred from homology"/>
<keyword evidence="9" id="KW-0625">Polysaccharide transport</keyword>
<dbReference type="PANTHER" id="PTHR30413:SF10">
    <property type="entry name" value="CAPSULE POLYSACCHARIDE EXPORT INNER-MEMBRANE PROTEIN CTRC"/>
    <property type="match status" value="1"/>
</dbReference>
<keyword evidence="14" id="KW-1185">Reference proteome</keyword>
<keyword evidence="7" id="KW-0972">Capsule biogenesis/degradation</keyword>
<feature type="transmembrane region" description="Helical" evidence="11">
    <location>
        <begin position="109"/>
        <end position="130"/>
    </location>
</feature>
<dbReference type="Proteomes" id="UP000199598">
    <property type="component" value="Unassembled WGS sequence"/>
</dbReference>
<sequence length="255" mass="28428">MDGVITTQARVIAALVLRETRTAFGDTQLGYLWAIVNPALSTLVLVLIFSSIGKSPAFGTSFALFFATGILPFQTYSKLSSSLMTAINASRGLLSYPLVNETDILISKYILIVLTYLMIIIVFFTMIIWGDDASTPVRIEQCATAFLVLSFLGLGAGTTNAVLFRLWPTWKQLESIISKPLFFLSGIFYVPSDFPTHVVKLLAWNPILHGIEWFREGYYGNYDSVVLSKSYLLTCTIVLLLFGLFGERLYRKKSI</sequence>
<protein>
    <recommendedName>
        <fullName evidence="11">Transport permease protein</fullName>
    </recommendedName>
</protein>
<evidence type="ECO:0000256" key="9">
    <source>
        <dbReference type="ARBA" id="ARBA00023047"/>
    </source>
</evidence>
<dbReference type="RefSeq" id="WP_063310520.1">
    <property type="nucleotide sequence ID" value="NZ_FOSK01000005.1"/>
</dbReference>
<comment type="caution">
    <text evidence="11">Lacks conserved residue(s) required for the propagation of feature annotation.</text>
</comment>
<dbReference type="PANTHER" id="PTHR30413">
    <property type="entry name" value="INNER MEMBRANE TRANSPORT PERMEASE"/>
    <property type="match status" value="1"/>
</dbReference>
<evidence type="ECO:0000256" key="4">
    <source>
        <dbReference type="ARBA" id="ARBA00022475"/>
    </source>
</evidence>
<keyword evidence="10 11" id="KW-0472">Membrane</keyword>
<keyword evidence="3 11" id="KW-0813">Transport</keyword>
<comment type="caution">
    <text evidence="13">The sequence shown here is derived from an EMBL/GenBank/DDBJ whole genome shotgun (WGS) entry which is preliminary data.</text>
</comment>
<dbReference type="PROSITE" id="PS51012">
    <property type="entry name" value="ABC_TM2"/>
    <property type="match status" value="1"/>
</dbReference>
<dbReference type="Pfam" id="PF01061">
    <property type="entry name" value="ABC2_membrane"/>
    <property type="match status" value="1"/>
</dbReference>
<evidence type="ECO:0000256" key="7">
    <source>
        <dbReference type="ARBA" id="ARBA00022903"/>
    </source>
</evidence>
<evidence type="ECO:0000313" key="14">
    <source>
        <dbReference type="Proteomes" id="UP000199598"/>
    </source>
</evidence>
<evidence type="ECO:0000313" key="13">
    <source>
        <dbReference type="EMBL" id="SFK47514.1"/>
    </source>
</evidence>
<evidence type="ECO:0000256" key="11">
    <source>
        <dbReference type="RuleBase" id="RU361157"/>
    </source>
</evidence>
<keyword evidence="5" id="KW-0762">Sugar transport</keyword>
<dbReference type="InterPro" id="IPR000412">
    <property type="entry name" value="ABC_2_transport"/>
</dbReference>
<evidence type="ECO:0000259" key="12">
    <source>
        <dbReference type="PROSITE" id="PS51012"/>
    </source>
</evidence>
<dbReference type="PRINTS" id="PR00164">
    <property type="entry name" value="ABC2TRNSPORT"/>
</dbReference>
<keyword evidence="8 11" id="KW-1133">Transmembrane helix</keyword>
<dbReference type="InterPro" id="IPR047817">
    <property type="entry name" value="ABC2_TM_bact-type"/>
</dbReference>
<organism evidence="13 14">
    <name type="scientific">Pseudovibrio ascidiaceicola</name>
    <dbReference type="NCBI Taxonomy" id="285279"/>
    <lineage>
        <taxon>Bacteria</taxon>
        <taxon>Pseudomonadati</taxon>
        <taxon>Pseudomonadota</taxon>
        <taxon>Alphaproteobacteria</taxon>
        <taxon>Hyphomicrobiales</taxon>
        <taxon>Stappiaceae</taxon>
        <taxon>Pseudovibrio</taxon>
    </lineage>
</organism>
<feature type="transmembrane region" description="Helical" evidence="11">
    <location>
        <begin position="31"/>
        <end position="50"/>
    </location>
</feature>
<dbReference type="InterPro" id="IPR013525">
    <property type="entry name" value="ABC2_TM"/>
</dbReference>
<keyword evidence="6 11" id="KW-0812">Transmembrane</keyword>
<comment type="subcellular location">
    <subcellularLocation>
        <location evidence="11">Cell inner membrane</location>
        <topology evidence="11">Multi-pass membrane protein</topology>
    </subcellularLocation>
    <subcellularLocation>
        <location evidence="1">Cell membrane</location>
        <topology evidence="1">Multi-pass membrane protein</topology>
    </subcellularLocation>
</comment>
<evidence type="ECO:0000256" key="6">
    <source>
        <dbReference type="ARBA" id="ARBA00022692"/>
    </source>
</evidence>
<feature type="transmembrane region" description="Helical" evidence="11">
    <location>
        <begin position="142"/>
        <end position="164"/>
    </location>
</feature>
<evidence type="ECO:0000256" key="2">
    <source>
        <dbReference type="ARBA" id="ARBA00007783"/>
    </source>
</evidence>
<accession>A0A1I3ZTL3</accession>
<evidence type="ECO:0000256" key="3">
    <source>
        <dbReference type="ARBA" id="ARBA00022448"/>
    </source>
</evidence>
<feature type="transmembrane region" description="Helical" evidence="11">
    <location>
        <begin position="231"/>
        <end position="250"/>
    </location>
</feature>
<dbReference type="EMBL" id="FOSK01000005">
    <property type="protein sequence ID" value="SFK47514.1"/>
    <property type="molecule type" value="Genomic_DNA"/>
</dbReference>
<evidence type="ECO:0000256" key="5">
    <source>
        <dbReference type="ARBA" id="ARBA00022597"/>
    </source>
</evidence>
<comment type="similarity">
    <text evidence="2 11">Belongs to the ABC-2 integral membrane protein family.</text>
</comment>
<evidence type="ECO:0000256" key="10">
    <source>
        <dbReference type="ARBA" id="ARBA00023136"/>
    </source>
</evidence>
<feature type="transmembrane region" description="Helical" evidence="11">
    <location>
        <begin position="57"/>
        <end position="76"/>
    </location>
</feature>